<evidence type="ECO:0000259" key="8">
    <source>
        <dbReference type="Pfam" id="PF01915"/>
    </source>
</evidence>
<dbReference type="PANTHER" id="PTHR42715">
    <property type="entry name" value="BETA-GLUCOSIDASE"/>
    <property type="match status" value="1"/>
</dbReference>
<evidence type="ECO:0000256" key="1">
    <source>
        <dbReference type="ARBA" id="ARBA00000448"/>
    </source>
</evidence>
<dbReference type="GO" id="GO:0009251">
    <property type="term" value="P:glucan catabolic process"/>
    <property type="evidence" value="ECO:0007669"/>
    <property type="project" value="TreeGrafter"/>
</dbReference>
<dbReference type="AlphaFoldDB" id="A0A100IUG4"/>
<evidence type="ECO:0000256" key="4">
    <source>
        <dbReference type="ARBA" id="ARBA00022801"/>
    </source>
</evidence>
<keyword evidence="4 9" id="KW-0378">Hydrolase</keyword>
<comment type="catalytic activity">
    <reaction evidence="1">
        <text>Hydrolysis of terminal, non-reducing beta-D-glucosyl residues with release of beta-D-glucose.</text>
        <dbReference type="EC" id="3.2.1.21"/>
    </reaction>
</comment>
<reference evidence="10" key="1">
    <citation type="journal article" date="2016" name="Genome Announc.">
        <title>Draft genome sequence of Aspergillus niger strain An76.</title>
        <authorList>
            <person name="Gong W."/>
            <person name="Cheng Z."/>
            <person name="Zhang H."/>
            <person name="Liu L."/>
            <person name="Gao P."/>
            <person name="Wang L."/>
        </authorList>
    </citation>
    <scope>NUCLEOTIDE SEQUENCE [LARGE SCALE GENOMIC DNA]</scope>
    <source>
        <strain evidence="10">An76</strain>
    </source>
</reference>
<dbReference type="OMA" id="PFIDHEN"/>
<dbReference type="PANTHER" id="PTHR42715:SF14">
    <property type="entry name" value="BETA-GLUCOSIDASE D-RELATED"/>
    <property type="match status" value="1"/>
</dbReference>
<dbReference type="InterPro" id="IPR002772">
    <property type="entry name" value="Glyco_hydro_3_C"/>
</dbReference>
<evidence type="ECO:0000256" key="5">
    <source>
        <dbReference type="ARBA" id="ARBA00023277"/>
    </source>
</evidence>
<gene>
    <name evidence="9" type="ORF">ABL_10227</name>
</gene>
<comment type="caution">
    <text evidence="9">The sequence shown here is derived from an EMBL/GenBank/DDBJ whole genome shotgun (WGS) entry which is preliminary data.</text>
</comment>
<evidence type="ECO:0000256" key="3">
    <source>
        <dbReference type="ARBA" id="ARBA00012744"/>
    </source>
</evidence>
<dbReference type="SMR" id="A0A100IUG4"/>
<dbReference type="InterPro" id="IPR050288">
    <property type="entry name" value="Cellulose_deg_GH3"/>
</dbReference>
<evidence type="ECO:0000313" key="10">
    <source>
        <dbReference type="Proteomes" id="UP000068243"/>
    </source>
</evidence>
<dbReference type="EMBL" id="BCMY01000031">
    <property type="protein sequence ID" value="GAQ47566.1"/>
    <property type="molecule type" value="Genomic_DNA"/>
</dbReference>
<evidence type="ECO:0000256" key="2">
    <source>
        <dbReference type="ARBA" id="ARBA00005336"/>
    </source>
</evidence>
<name>A0A100IUG4_ASPNG</name>
<keyword evidence="5" id="KW-0119">Carbohydrate metabolism</keyword>
<proteinExistence type="inferred from homology"/>
<dbReference type="InterPro" id="IPR013783">
    <property type="entry name" value="Ig-like_fold"/>
</dbReference>
<evidence type="ECO:0000313" key="9">
    <source>
        <dbReference type="EMBL" id="GAQ47566.1"/>
    </source>
</evidence>
<accession>A0A100IUG4</accession>
<dbReference type="GO" id="GO:0008422">
    <property type="term" value="F:beta-glucosidase activity"/>
    <property type="evidence" value="ECO:0007669"/>
    <property type="project" value="UniProtKB-EC"/>
</dbReference>
<dbReference type="Gene3D" id="3.40.50.1700">
    <property type="entry name" value="Glycoside hydrolase family 3 C-terminal domain"/>
    <property type="match status" value="1"/>
</dbReference>
<dbReference type="EC" id="3.2.1.21" evidence="3"/>
<organism evidence="9 10">
    <name type="scientific">Aspergillus niger</name>
    <dbReference type="NCBI Taxonomy" id="5061"/>
    <lineage>
        <taxon>Eukaryota</taxon>
        <taxon>Fungi</taxon>
        <taxon>Dikarya</taxon>
        <taxon>Ascomycota</taxon>
        <taxon>Pezizomycotina</taxon>
        <taxon>Eurotiomycetes</taxon>
        <taxon>Eurotiomycetidae</taxon>
        <taxon>Eurotiales</taxon>
        <taxon>Aspergillaceae</taxon>
        <taxon>Aspergillus</taxon>
        <taxon>Aspergillus subgen. Circumdati</taxon>
    </lineage>
</organism>
<protein>
    <recommendedName>
        <fullName evidence="3">beta-glucosidase</fullName>
        <ecNumber evidence="3">3.2.1.21</ecNumber>
    </recommendedName>
</protein>
<comment type="similarity">
    <text evidence="2">Belongs to the glycosyl hydrolase 3 family.</text>
</comment>
<dbReference type="Pfam" id="PF01915">
    <property type="entry name" value="Glyco_hydro_3_C"/>
    <property type="match status" value="1"/>
</dbReference>
<sequence length="264" mass="29152">MLRWILNDTYTSSETSALGARTGVVPGYVNYAQDSDACLVFVNALAGEGADRTELYNADQDTMVKTVADNCNNTIVVINTMGPRLVDQWIEHENVTAVLYSPLLGQNSGKSTLDVLYGEVNPSARLTYTIAKNEWDYNVRVYDTKECDFTEGVYIDYRYFDAYNITPRYEFGCGLSYTSFTYTDLNVPSIEALSVYPSGKKSVGGPVDLWDVIANVTVSVTNTGGRAGAETPQLYLSYPETAKQPVRQLAALSGWSWLAGRGRR</sequence>
<dbReference type="Gene3D" id="2.60.40.10">
    <property type="entry name" value="Immunoglobulins"/>
    <property type="match status" value="1"/>
</dbReference>
<keyword evidence="7" id="KW-0624">Polysaccharide degradation</keyword>
<dbReference type="InterPro" id="IPR036881">
    <property type="entry name" value="Glyco_hydro_3_C_sf"/>
</dbReference>
<feature type="domain" description="Glycoside hydrolase family 3 C-terminal" evidence="8">
    <location>
        <begin position="29"/>
        <end position="177"/>
    </location>
</feature>
<keyword evidence="6" id="KW-0326">Glycosidase</keyword>
<dbReference type="OrthoDB" id="4501617at2759"/>
<evidence type="ECO:0000256" key="6">
    <source>
        <dbReference type="ARBA" id="ARBA00023295"/>
    </source>
</evidence>
<dbReference type="SUPFAM" id="SSF52279">
    <property type="entry name" value="Beta-D-glucan exohydrolase, C-terminal domain"/>
    <property type="match status" value="1"/>
</dbReference>
<evidence type="ECO:0000256" key="7">
    <source>
        <dbReference type="ARBA" id="ARBA00023326"/>
    </source>
</evidence>
<dbReference type="Proteomes" id="UP000068243">
    <property type="component" value="Unassembled WGS sequence"/>
</dbReference>